<dbReference type="Proteomes" id="UP001519460">
    <property type="component" value="Unassembled WGS sequence"/>
</dbReference>
<keyword evidence="2" id="KW-0808">Transferase</keyword>
<feature type="region of interest" description="Disordered" evidence="3">
    <location>
        <begin position="147"/>
        <end position="170"/>
    </location>
</feature>
<dbReference type="SUPFAM" id="SSF52540">
    <property type="entry name" value="P-loop containing nucleoside triphosphate hydrolases"/>
    <property type="match status" value="1"/>
</dbReference>
<comment type="caution">
    <text evidence="5">The sequence shown here is derived from an EMBL/GenBank/DDBJ whole genome shotgun (WGS) entry which is preliminary data.</text>
</comment>
<keyword evidence="6" id="KW-1185">Reference proteome</keyword>
<gene>
    <name evidence="5" type="ORF">BaRGS_00014747</name>
</gene>
<evidence type="ECO:0000256" key="2">
    <source>
        <dbReference type="ARBA" id="ARBA00022679"/>
    </source>
</evidence>
<dbReference type="EMBL" id="JACVVK020000087">
    <property type="protein sequence ID" value="KAK7494089.1"/>
    <property type="molecule type" value="Genomic_DNA"/>
</dbReference>
<reference evidence="5 6" key="1">
    <citation type="journal article" date="2023" name="Sci. Data">
        <title>Genome assembly of the Korean intertidal mud-creeper Batillaria attramentaria.</title>
        <authorList>
            <person name="Patra A.K."/>
            <person name="Ho P.T."/>
            <person name="Jun S."/>
            <person name="Lee S.J."/>
            <person name="Kim Y."/>
            <person name="Won Y.J."/>
        </authorList>
    </citation>
    <scope>NUCLEOTIDE SEQUENCE [LARGE SCALE GENOMIC DNA]</scope>
    <source>
        <strain evidence="5">Wonlab-2016</strain>
    </source>
</reference>
<feature type="non-terminal residue" evidence="5">
    <location>
        <position position="426"/>
    </location>
</feature>
<protein>
    <recommendedName>
        <fullName evidence="4">Sulfotransferase domain-containing protein</fullName>
    </recommendedName>
</protein>
<feature type="non-terminal residue" evidence="5">
    <location>
        <position position="1"/>
    </location>
</feature>
<feature type="domain" description="Sulfotransferase" evidence="4">
    <location>
        <begin position="221"/>
        <end position="425"/>
    </location>
</feature>
<name>A0ABD0L3V6_9CAEN</name>
<dbReference type="Gene3D" id="3.40.50.300">
    <property type="entry name" value="P-loop containing nucleotide triphosphate hydrolases"/>
    <property type="match status" value="1"/>
</dbReference>
<accession>A0ABD0L3V6</accession>
<dbReference type="AlphaFoldDB" id="A0ABD0L3V6"/>
<evidence type="ECO:0000256" key="3">
    <source>
        <dbReference type="SAM" id="MobiDB-lite"/>
    </source>
</evidence>
<dbReference type="GO" id="GO:0016740">
    <property type="term" value="F:transferase activity"/>
    <property type="evidence" value="ECO:0007669"/>
    <property type="project" value="UniProtKB-KW"/>
</dbReference>
<evidence type="ECO:0000256" key="1">
    <source>
        <dbReference type="ARBA" id="ARBA00005771"/>
    </source>
</evidence>
<evidence type="ECO:0000313" key="6">
    <source>
        <dbReference type="Proteomes" id="UP001519460"/>
    </source>
</evidence>
<organism evidence="5 6">
    <name type="scientific">Batillaria attramentaria</name>
    <dbReference type="NCBI Taxonomy" id="370345"/>
    <lineage>
        <taxon>Eukaryota</taxon>
        <taxon>Metazoa</taxon>
        <taxon>Spiralia</taxon>
        <taxon>Lophotrochozoa</taxon>
        <taxon>Mollusca</taxon>
        <taxon>Gastropoda</taxon>
        <taxon>Caenogastropoda</taxon>
        <taxon>Sorbeoconcha</taxon>
        <taxon>Cerithioidea</taxon>
        <taxon>Batillariidae</taxon>
        <taxon>Batillaria</taxon>
    </lineage>
</organism>
<dbReference type="Pfam" id="PF00685">
    <property type="entry name" value="Sulfotransfer_1"/>
    <property type="match status" value="1"/>
</dbReference>
<comment type="similarity">
    <text evidence="1">Belongs to the sulfotransferase 1 family.</text>
</comment>
<evidence type="ECO:0000259" key="4">
    <source>
        <dbReference type="Pfam" id="PF00685"/>
    </source>
</evidence>
<feature type="region of interest" description="Disordered" evidence="3">
    <location>
        <begin position="44"/>
        <end position="71"/>
    </location>
</feature>
<dbReference type="InterPro" id="IPR000863">
    <property type="entry name" value="Sulfotransferase_dom"/>
</dbReference>
<evidence type="ECO:0000313" key="5">
    <source>
        <dbReference type="EMBL" id="KAK7494089.1"/>
    </source>
</evidence>
<dbReference type="InterPro" id="IPR027417">
    <property type="entry name" value="P-loop_NTPase"/>
</dbReference>
<dbReference type="PANTHER" id="PTHR11783">
    <property type="entry name" value="SULFOTRANSFERASE SULT"/>
    <property type="match status" value="1"/>
</dbReference>
<feature type="compositionally biased region" description="Polar residues" evidence="3">
    <location>
        <begin position="46"/>
        <end position="57"/>
    </location>
</feature>
<sequence>QAVIELGNEPPSPQRAVTLTLRRIQSVTGWKALNCSHGGRWLSVENRGSLNPRSSLRGSRDRNGDIPRLLSPPYDVLNADWTSASSKDSALEQSLNSGATCNMACCFGKKTQKQAEVAPMNSQPNRMSNKVTANGFQPATAQIQATKVTSPAQEDTDKARNHEPAPVQAPAGFQMPSVAIERVPDGEGNLITLGKLFGVWTAPWPSLPEQIMRSQTFTFDDSDVLLLGYAKSGTHWLWEMLHMLLKGRAEHTRTPKERLMISFSTQEFFDTLPPPRVFNCHAPFVGLPPSIQTGRNKCKMVYLLRNPKDLAVSYYHHLKSATDFDYDGTFHVPGDSWFDYVLGWEQTLKNNPQLPVLTMYYEDVKEDPVSSLKRLAEFVGVSRPEQLYQDIARECSIKRMKQVEADLKEQFPANISKTGKNFIYRK</sequence>
<proteinExistence type="inferred from homology"/>